<dbReference type="Gene3D" id="6.10.340.10">
    <property type="match status" value="1"/>
</dbReference>
<dbReference type="InterPro" id="IPR036890">
    <property type="entry name" value="HATPase_C_sf"/>
</dbReference>
<evidence type="ECO:0000256" key="9">
    <source>
        <dbReference type="ARBA" id="ARBA00022989"/>
    </source>
</evidence>
<dbReference type="Pfam" id="PF00672">
    <property type="entry name" value="HAMP"/>
    <property type="match status" value="1"/>
</dbReference>
<keyword evidence="10" id="KW-0902">Two-component regulatory system</keyword>
<feature type="domain" description="HAMP" evidence="15">
    <location>
        <begin position="189"/>
        <end position="242"/>
    </location>
</feature>
<dbReference type="InterPro" id="IPR004358">
    <property type="entry name" value="Sig_transdc_His_kin-like_C"/>
</dbReference>
<comment type="cofactor">
    <cofactor evidence="2">
        <name>a divalent metal cation</name>
        <dbReference type="ChEBI" id="CHEBI:60240"/>
    </cofactor>
</comment>
<dbReference type="EMBL" id="BANT01000014">
    <property type="protein sequence ID" value="GAC56912.1"/>
    <property type="molecule type" value="Genomic_DNA"/>
</dbReference>
<keyword evidence="8 16" id="KW-0418">Kinase</keyword>
<keyword evidence="9 13" id="KW-1133">Transmembrane helix</keyword>
<evidence type="ECO:0000256" key="3">
    <source>
        <dbReference type="ARBA" id="ARBA00004236"/>
    </source>
</evidence>
<dbReference type="SUPFAM" id="SSF55874">
    <property type="entry name" value="ATPase domain of HSP90 chaperone/DNA topoisomerase II/histidine kinase"/>
    <property type="match status" value="1"/>
</dbReference>
<keyword evidence="11 13" id="KW-0472">Membrane</keyword>
<dbReference type="CDD" id="cd00082">
    <property type="entry name" value="HisKA"/>
    <property type="match status" value="1"/>
</dbReference>
<dbReference type="Gene3D" id="3.30.565.10">
    <property type="entry name" value="Histidine kinase-like ATPase, C-terminal domain"/>
    <property type="match status" value="1"/>
</dbReference>
<dbReference type="PROSITE" id="PS50109">
    <property type="entry name" value="HIS_KIN"/>
    <property type="match status" value="1"/>
</dbReference>
<dbReference type="Pfam" id="PF02518">
    <property type="entry name" value="HATPase_c"/>
    <property type="match status" value="1"/>
</dbReference>
<keyword evidence="7 13" id="KW-0812">Transmembrane</keyword>
<dbReference type="GO" id="GO:0005509">
    <property type="term" value="F:calcium ion binding"/>
    <property type="evidence" value="ECO:0007669"/>
    <property type="project" value="UniProtKB-ARBA"/>
</dbReference>
<dbReference type="AlphaFoldDB" id="L7LA29"/>
<dbReference type="SUPFAM" id="SSF158472">
    <property type="entry name" value="HAMP domain-like"/>
    <property type="match status" value="1"/>
</dbReference>
<dbReference type="Pfam" id="PF00512">
    <property type="entry name" value="HisKA"/>
    <property type="match status" value="1"/>
</dbReference>
<evidence type="ECO:0000256" key="1">
    <source>
        <dbReference type="ARBA" id="ARBA00000085"/>
    </source>
</evidence>
<gene>
    <name evidence="16" type="primary">phoR</name>
    <name evidence="16" type="ORF">GOHSU_14_00790</name>
</gene>
<keyword evidence="5" id="KW-0597">Phosphoprotein</keyword>
<dbReference type="eggNOG" id="COG2205">
    <property type="taxonomic scope" value="Bacteria"/>
</dbReference>
<evidence type="ECO:0000256" key="11">
    <source>
        <dbReference type="ARBA" id="ARBA00023136"/>
    </source>
</evidence>
<dbReference type="CDD" id="cd00075">
    <property type="entry name" value="HATPase"/>
    <property type="match status" value="1"/>
</dbReference>
<evidence type="ECO:0000256" key="10">
    <source>
        <dbReference type="ARBA" id="ARBA00023012"/>
    </source>
</evidence>
<reference evidence="16 17" key="1">
    <citation type="submission" date="2012-12" db="EMBL/GenBank/DDBJ databases">
        <title>Whole genome shotgun sequence of Gordonia hirsuta NBRC 16056.</title>
        <authorList>
            <person name="Isaki-Nakamura S."/>
            <person name="Hosoyama A."/>
            <person name="Tsuchikane K."/>
            <person name="Katsumata H."/>
            <person name="Baba S."/>
            <person name="Yamazaki S."/>
            <person name="Fujita N."/>
        </authorList>
    </citation>
    <scope>NUCLEOTIDE SEQUENCE [LARGE SCALE GENOMIC DNA]</scope>
    <source>
        <strain evidence="16 17">NBRC 16056</strain>
    </source>
</reference>
<evidence type="ECO:0000256" key="2">
    <source>
        <dbReference type="ARBA" id="ARBA00001968"/>
    </source>
</evidence>
<protein>
    <recommendedName>
        <fullName evidence="4">histidine kinase</fullName>
        <ecNumber evidence="4">2.7.13.3</ecNumber>
    </recommendedName>
</protein>
<dbReference type="InterPro" id="IPR005467">
    <property type="entry name" value="His_kinase_dom"/>
</dbReference>
<keyword evidence="6" id="KW-0808">Transferase</keyword>
<dbReference type="InterPro" id="IPR003661">
    <property type="entry name" value="HisK_dim/P_dom"/>
</dbReference>
<dbReference type="PROSITE" id="PS50885">
    <property type="entry name" value="HAMP"/>
    <property type="match status" value="1"/>
</dbReference>
<dbReference type="GO" id="GO:0000155">
    <property type="term" value="F:phosphorelay sensor kinase activity"/>
    <property type="evidence" value="ECO:0007669"/>
    <property type="project" value="InterPro"/>
</dbReference>
<dbReference type="RefSeq" id="WP_005938057.1">
    <property type="nucleotide sequence ID" value="NZ_ATVK01000046.1"/>
</dbReference>
<dbReference type="STRING" id="1121927.GOHSU_14_00790"/>
<name>L7LA29_9ACTN</name>
<dbReference type="FunFam" id="1.10.287.130:FF:000001">
    <property type="entry name" value="Two-component sensor histidine kinase"/>
    <property type="match status" value="1"/>
</dbReference>
<evidence type="ECO:0000256" key="12">
    <source>
        <dbReference type="SAM" id="MobiDB-lite"/>
    </source>
</evidence>
<dbReference type="InterPro" id="IPR036097">
    <property type="entry name" value="HisK_dim/P_sf"/>
</dbReference>
<dbReference type="InterPro" id="IPR003594">
    <property type="entry name" value="HATPase_dom"/>
</dbReference>
<accession>L7LA29</accession>
<organism evidence="16 17">
    <name type="scientific">Gordonia hirsuta DSM 44140 = NBRC 16056</name>
    <dbReference type="NCBI Taxonomy" id="1121927"/>
    <lineage>
        <taxon>Bacteria</taxon>
        <taxon>Bacillati</taxon>
        <taxon>Actinomycetota</taxon>
        <taxon>Actinomycetes</taxon>
        <taxon>Mycobacteriales</taxon>
        <taxon>Gordoniaceae</taxon>
        <taxon>Gordonia</taxon>
    </lineage>
</organism>
<keyword evidence="17" id="KW-1185">Reference proteome</keyword>
<dbReference type="InterPro" id="IPR050428">
    <property type="entry name" value="TCS_sensor_his_kinase"/>
</dbReference>
<dbReference type="PRINTS" id="PR00344">
    <property type="entry name" value="BCTRLSENSOR"/>
</dbReference>
<evidence type="ECO:0000256" key="8">
    <source>
        <dbReference type="ARBA" id="ARBA00022777"/>
    </source>
</evidence>
<sequence>MTLPRTAPRRGIPLRVSLVALTLALVVVGLAGSGLAVTSAMRADLIRRVDASLVEATSTWARPMREPVDADRDRDREPGPRRPPSSFYVNIDLGSEHLVVNDYAESPDLATLPAGNAGPLTVSSVDGGPQWRVIKRVATGDGAARPRSVVVATPLKDVDATVSRLVWLQTGIGFLVVAVLGVAGYLLVRSSLRPLRRVEETAHAIAGGDLAQRVPQMRPGTEVASLAHSVNAMLGQIQRAFASTAASEQQARASEERMRRFIADASHELRTPLTSIKGFAELIGAGMTPDPADGIARIAAEADRMGLLVEDLLMLARLDAQRPLAKAPVELPVLVHDAVAAARAAAGGREIVVVDETDGFGPVVEGDGAQLTQVLRNLLTNAVMYTPADTPITVVVGVDGDQARVEVIDEGPGLSEDEAQRVFERFYRGDSSRHRGSDDGGSGLGLSIVAALIAAHDGAVGVASRPGAGARFWFVLPRLDRPD</sequence>
<evidence type="ECO:0000313" key="16">
    <source>
        <dbReference type="EMBL" id="GAC56912.1"/>
    </source>
</evidence>
<dbReference type="Proteomes" id="UP000053405">
    <property type="component" value="Unassembled WGS sequence"/>
</dbReference>
<feature type="compositionally biased region" description="Basic and acidic residues" evidence="12">
    <location>
        <begin position="64"/>
        <end position="80"/>
    </location>
</feature>
<comment type="catalytic activity">
    <reaction evidence="1">
        <text>ATP + protein L-histidine = ADP + protein N-phospho-L-histidine.</text>
        <dbReference type="EC" id="2.7.13.3"/>
    </reaction>
</comment>
<comment type="caution">
    <text evidence="16">The sequence shown here is derived from an EMBL/GenBank/DDBJ whole genome shotgun (WGS) entry which is preliminary data.</text>
</comment>
<dbReference type="PANTHER" id="PTHR45436">
    <property type="entry name" value="SENSOR HISTIDINE KINASE YKOH"/>
    <property type="match status" value="1"/>
</dbReference>
<dbReference type="GO" id="GO:0005886">
    <property type="term" value="C:plasma membrane"/>
    <property type="evidence" value="ECO:0007669"/>
    <property type="project" value="UniProtKB-SubCell"/>
</dbReference>
<dbReference type="SUPFAM" id="SSF47384">
    <property type="entry name" value="Homodimeric domain of signal transducing histidine kinase"/>
    <property type="match status" value="1"/>
</dbReference>
<evidence type="ECO:0000259" key="14">
    <source>
        <dbReference type="PROSITE" id="PS50109"/>
    </source>
</evidence>
<evidence type="ECO:0000313" key="17">
    <source>
        <dbReference type="Proteomes" id="UP000053405"/>
    </source>
</evidence>
<evidence type="ECO:0000256" key="6">
    <source>
        <dbReference type="ARBA" id="ARBA00022679"/>
    </source>
</evidence>
<dbReference type="InterPro" id="IPR003660">
    <property type="entry name" value="HAMP_dom"/>
</dbReference>
<dbReference type="SMART" id="SM00304">
    <property type="entry name" value="HAMP"/>
    <property type="match status" value="1"/>
</dbReference>
<evidence type="ECO:0000256" key="13">
    <source>
        <dbReference type="SAM" id="Phobius"/>
    </source>
</evidence>
<evidence type="ECO:0000256" key="4">
    <source>
        <dbReference type="ARBA" id="ARBA00012438"/>
    </source>
</evidence>
<comment type="subcellular location">
    <subcellularLocation>
        <location evidence="3">Cell membrane</location>
    </subcellularLocation>
</comment>
<dbReference type="EC" id="2.7.13.3" evidence="4"/>
<proteinExistence type="predicted"/>
<dbReference type="OrthoDB" id="9786919at2"/>
<evidence type="ECO:0000256" key="7">
    <source>
        <dbReference type="ARBA" id="ARBA00022692"/>
    </source>
</evidence>
<dbReference type="Gene3D" id="1.10.287.130">
    <property type="match status" value="1"/>
</dbReference>
<dbReference type="FunFam" id="3.30.565.10:FF:000006">
    <property type="entry name" value="Sensor histidine kinase WalK"/>
    <property type="match status" value="1"/>
</dbReference>
<dbReference type="SMART" id="SM00388">
    <property type="entry name" value="HisKA"/>
    <property type="match status" value="1"/>
</dbReference>
<feature type="domain" description="Histidine kinase" evidence="14">
    <location>
        <begin position="264"/>
        <end position="480"/>
    </location>
</feature>
<dbReference type="SMART" id="SM00387">
    <property type="entry name" value="HATPase_c"/>
    <property type="match status" value="1"/>
</dbReference>
<dbReference type="PANTHER" id="PTHR45436:SF5">
    <property type="entry name" value="SENSOR HISTIDINE KINASE TRCS"/>
    <property type="match status" value="1"/>
</dbReference>
<feature type="region of interest" description="Disordered" evidence="12">
    <location>
        <begin position="64"/>
        <end position="86"/>
    </location>
</feature>
<evidence type="ECO:0000256" key="5">
    <source>
        <dbReference type="ARBA" id="ARBA00022553"/>
    </source>
</evidence>
<feature type="transmembrane region" description="Helical" evidence="13">
    <location>
        <begin position="166"/>
        <end position="188"/>
    </location>
</feature>
<dbReference type="CDD" id="cd06225">
    <property type="entry name" value="HAMP"/>
    <property type="match status" value="1"/>
</dbReference>
<evidence type="ECO:0000259" key="15">
    <source>
        <dbReference type="PROSITE" id="PS50885"/>
    </source>
</evidence>